<dbReference type="AlphaFoldDB" id="A0A9I9E2I0"/>
<accession>A0A9I9E2I0</accession>
<feature type="compositionally biased region" description="Basic and acidic residues" evidence="1">
    <location>
        <begin position="19"/>
        <end position="28"/>
    </location>
</feature>
<reference evidence="2" key="1">
    <citation type="submission" date="2023-03" db="UniProtKB">
        <authorList>
            <consortium name="EnsemblPlants"/>
        </authorList>
    </citation>
    <scope>IDENTIFICATION</scope>
</reference>
<proteinExistence type="predicted"/>
<dbReference type="EnsemblPlants" id="MELO3C027566.2.1">
    <property type="protein sequence ID" value="MELO3C027566.2.1"/>
    <property type="gene ID" value="MELO3C027566.2"/>
</dbReference>
<dbReference type="Gramene" id="MELO3C027566.2.1">
    <property type="protein sequence ID" value="MELO3C027566.2.1"/>
    <property type="gene ID" value="MELO3C027566.2"/>
</dbReference>
<name>A0A9I9E2I0_CUCME</name>
<organism evidence="2">
    <name type="scientific">Cucumis melo</name>
    <name type="common">Muskmelon</name>
    <dbReference type="NCBI Taxonomy" id="3656"/>
    <lineage>
        <taxon>Eukaryota</taxon>
        <taxon>Viridiplantae</taxon>
        <taxon>Streptophyta</taxon>
        <taxon>Embryophyta</taxon>
        <taxon>Tracheophyta</taxon>
        <taxon>Spermatophyta</taxon>
        <taxon>Magnoliopsida</taxon>
        <taxon>eudicotyledons</taxon>
        <taxon>Gunneridae</taxon>
        <taxon>Pentapetalae</taxon>
        <taxon>rosids</taxon>
        <taxon>fabids</taxon>
        <taxon>Cucurbitales</taxon>
        <taxon>Cucurbitaceae</taxon>
        <taxon>Benincaseae</taxon>
        <taxon>Cucumis</taxon>
    </lineage>
</organism>
<protein>
    <submittedName>
        <fullName evidence="2">Uncharacterized protein</fullName>
    </submittedName>
</protein>
<evidence type="ECO:0000313" key="2">
    <source>
        <dbReference type="EnsemblPlants" id="MELO3C027566.2.1"/>
    </source>
</evidence>
<feature type="region of interest" description="Disordered" evidence="1">
    <location>
        <begin position="1"/>
        <end position="28"/>
    </location>
</feature>
<evidence type="ECO:0000256" key="1">
    <source>
        <dbReference type="SAM" id="MobiDB-lite"/>
    </source>
</evidence>
<sequence length="60" mass="6970">MRQEVQRILTKRIKTPHHNAPDLERGSEPHCWKRISCSLALINRSTKAESEANPTSFRSR</sequence>